<dbReference type="InterPro" id="IPR001139">
    <property type="entry name" value="Glyco_hydro_30"/>
</dbReference>
<dbReference type="InterPro" id="IPR017853">
    <property type="entry name" value="GH"/>
</dbReference>
<evidence type="ECO:0000259" key="5">
    <source>
        <dbReference type="Pfam" id="PF02055"/>
    </source>
</evidence>
<dbReference type="GO" id="GO:0016020">
    <property type="term" value="C:membrane"/>
    <property type="evidence" value="ECO:0007669"/>
    <property type="project" value="GOC"/>
</dbReference>
<dbReference type="Gene3D" id="2.60.40.1180">
    <property type="entry name" value="Golgi alpha-mannosidase II"/>
    <property type="match status" value="1"/>
</dbReference>
<evidence type="ECO:0000259" key="6">
    <source>
        <dbReference type="Pfam" id="PF17189"/>
    </source>
</evidence>
<evidence type="ECO:0000313" key="8">
    <source>
        <dbReference type="Proteomes" id="UP000292424"/>
    </source>
</evidence>
<reference evidence="7 8" key="1">
    <citation type="submission" date="2019-09" db="EMBL/GenBank/DDBJ databases">
        <title>Complete genome sequence of Arachidicoccus sp. B3-10 isolated from apple orchard soil.</title>
        <authorList>
            <person name="Kim H.S."/>
            <person name="Han K.-I."/>
            <person name="Suh M.K."/>
            <person name="Lee K.C."/>
            <person name="Eom M.K."/>
            <person name="Kim J.-S."/>
            <person name="Kang S.W."/>
            <person name="Sin Y."/>
            <person name="Lee J.-S."/>
        </authorList>
    </citation>
    <scope>NUCLEOTIDE SEQUENCE [LARGE SCALE GENOMIC DNA]</scope>
    <source>
        <strain evidence="7 8">B3-10</strain>
    </source>
</reference>
<dbReference type="PANTHER" id="PTHR11069">
    <property type="entry name" value="GLUCOSYLCERAMIDASE"/>
    <property type="match status" value="1"/>
</dbReference>
<gene>
    <name evidence="7" type="ORF">E0W69_004800</name>
</gene>
<sequence>MNLKNYKYFLSIGLLSIAHFNTIEAQKTKTPISYWTVAGTDTLLKKVPINYSSETIDQPKEVDAFVFIDSKHQFQQLIGFGGAITDASAEVFAKLSKPQQVEFLKAYYGKNDDGLNYDVVRTNIASCDFSSDTYNYVQENDKDLKTFSIAHDEKYRIPLLQQAAQYIGKDQMKLFVSPWSPPAWMKDNNSVVKGGHLLKEYYGAWANYFVKYIQALESRNLPVWGLTVQNEPMAVQTWESCQFSAEMERDFIKNNLGPTLWKNGMKDKKMIVWDHNRDLIYQYASTILNDPEAAKYVWGTGIHWYETWNSKVQLFQNEVAVKQSFPDKHLIFTEGCLEKFDYSKIMDKKLGELYGNNILNDLNSGVEAWTDWNILLDQNGGPNHVGNYCFAPVIADLDKKEVVYTLAYYYIGQFSKYIKPGAKRIATSTNVAKLGVTSFQNIDGSIATIVLNQSDETLKYKLLLNKKVVEVTSSPHSIGTILL</sequence>
<evidence type="ECO:0000256" key="1">
    <source>
        <dbReference type="ARBA" id="ARBA00005382"/>
    </source>
</evidence>
<dbReference type="SUPFAM" id="SSF51445">
    <property type="entry name" value="(Trans)glycosidases"/>
    <property type="match status" value="1"/>
</dbReference>
<name>A0A5P2G2G9_9BACT</name>
<dbReference type="Pfam" id="PF17189">
    <property type="entry name" value="Glyco_hydro_30C"/>
    <property type="match status" value="1"/>
</dbReference>
<dbReference type="OrthoDB" id="9806701at2"/>
<evidence type="ECO:0000256" key="3">
    <source>
        <dbReference type="ARBA" id="ARBA00022801"/>
    </source>
</evidence>
<protein>
    <submittedName>
        <fullName evidence="7">Glycosyl hydrolase</fullName>
    </submittedName>
</protein>
<evidence type="ECO:0000313" key="7">
    <source>
        <dbReference type="EMBL" id="QES88010.1"/>
    </source>
</evidence>
<feature type="domain" description="Glycosyl hydrolase family 30 TIM-barrel" evidence="5">
    <location>
        <begin position="79"/>
        <end position="418"/>
    </location>
</feature>
<keyword evidence="2" id="KW-0732">Signal</keyword>
<dbReference type="AlphaFoldDB" id="A0A5P2G2G9"/>
<dbReference type="Gene3D" id="3.20.20.80">
    <property type="entry name" value="Glycosidases"/>
    <property type="match status" value="1"/>
</dbReference>
<keyword evidence="3 4" id="KW-0378">Hydrolase</keyword>
<feature type="domain" description="Glycosyl hydrolase family 30 beta sandwich" evidence="6">
    <location>
        <begin position="421"/>
        <end position="481"/>
    </location>
</feature>
<dbReference type="Proteomes" id="UP000292424">
    <property type="component" value="Chromosome"/>
</dbReference>
<dbReference type="GO" id="GO:0004348">
    <property type="term" value="F:glucosylceramidase activity"/>
    <property type="evidence" value="ECO:0007669"/>
    <property type="project" value="InterPro"/>
</dbReference>
<dbReference type="InterPro" id="IPR033453">
    <property type="entry name" value="Glyco_hydro_30_TIM-barrel"/>
</dbReference>
<proteinExistence type="inferred from homology"/>
<dbReference type="GO" id="GO:0006680">
    <property type="term" value="P:glucosylceramide catabolic process"/>
    <property type="evidence" value="ECO:0007669"/>
    <property type="project" value="TreeGrafter"/>
</dbReference>
<accession>A0A5P2G2G9</accession>
<evidence type="ECO:0000256" key="2">
    <source>
        <dbReference type="ARBA" id="ARBA00022729"/>
    </source>
</evidence>
<evidence type="ECO:0000256" key="4">
    <source>
        <dbReference type="RuleBase" id="RU361188"/>
    </source>
</evidence>
<dbReference type="InterPro" id="IPR013780">
    <property type="entry name" value="Glyco_hydro_b"/>
</dbReference>
<dbReference type="PRINTS" id="PR00843">
    <property type="entry name" value="GLHYDRLASE30"/>
</dbReference>
<dbReference type="Pfam" id="PF02055">
    <property type="entry name" value="Glyco_hydro_30"/>
    <property type="match status" value="1"/>
</dbReference>
<keyword evidence="4" id="KW-0326">Glycosidase</keyword>
<dbReference type="RefSeq" id="WP_131328897.1">
    <property type="nucleotide sequence ID" value="NZ_CP044016.1"/>
</dbReference>
<organism evidence="7 8">
    <name type="scientific">Rhizosphaericola mali</name>
    <dbReference type="NCBI Taxonomy" id="2545455"/>
    <lineage>
        <taxon>Bacteria</taxon>
        <taxon>Pseudomonadati</taxon>
        <taxon>Bacteroidota</taxon>
        <taxon>Chitinophagia</taxon>
        <taxon>Chitinophagales</taxon>
        <taxon>Chitinophagaceae</taxon>
        <taxon>Rhizosphaericola</taxon>
    </lineage>
</organism>
<dbReference type="EMBL" id="CP044016">
    <property type="protein sequence ID" value="QES88010.1"/>
    <property type="molecule type" value="Genomic_DNA"/>
</dbReference>
<dbReference type="InterPro" id="IPR033452">
    <property type="entry name" value="GH30_C"/>
</dbReference>
<keyword evidence="8" id="KW-1185">Reference proteome</keyword>
<comment type="similarity">
    <text evidence="1 4">Belongs to the glycosyl hydrolase 30 family.</text>
</comment>
<dbReference type="PANTHER" id="PTHR11069:SF23">
    <property type="entry name" value="LYSOSOMAL ACID GLUCOSYLCERAMIDASE"/>
    <property type="match status" value="1"/>
</dbReference>
<dbReference type="KEGG" id="arac:E0W69_004800"/>